<dbReference type="KEGG" id="qsa:O6P43_021310"/>
<dbReference type="PANTHER" id="PTHR11064:SF196">
    <property type="entry name" value="NUCLEAR TRANSCRIPTION FACTOR Y SUBUNIT B-6"/>
    <property type="match status" value="1"/>
</dbReference>
<evidence type="ECO:0000256" key="2">
    <source>
        <dbReference type="ARBA" id="ARBA00023015"/>
    </source>
</evidence>
<dbReference type="CDD" id="cd22907">
    <property type="entry name" value="HFD_NFYB"/>
    <property type="match status" value="1"/>
</dbReference>
<dbReference type="GO" id="GO:0001228">
    <property type="term" value="F:DNA-binding transcription activator activity, RNA polymerase II-specific"/>
    <property type="evidence" value="ECO:0007669"/>
    <property type="project" value="InterPro"/>
</dbReference>
<dbReference type="Gene3D" id="1.10.20.10">
    <property type="entry name" value="Histone, subunit A"/>
    <property type="match status" value="1"/>
</dbReference>
<reference evidence="6" key="1">
    <citation type="journal article" date="2023" name="Science">
        <title>Elucidation of the pathway for biosynthesis of saponin adjuvants from the soapbark tree.</title>
        <authorList>
            <person name="Reed J."/>
            <person name="Orme A."/>
            <person name="El-Demerdash A."/>
            <person name="Owen C."/>
            <person name="Martin L.B.B."/>
            <person name="Misra R.C."/>
            <person name="Kikuchi S."/>
            <person name="Rejzek M."/>
            <person name="Martin A.C."/>
            <person name="Harkess A."/>
            <person name="Leebens-Mack J."/>
            <person name="Louveau T."/>
            <person name="Stephenson M.J."/>
            <person name="Osbourn A."/>
        </authorList>
    </citation>
    <scope>NUCLEOTIDE SEQUENCE</scope>
    <source>
        <strain evidence="6">S10</strain>
    </source>
</reference>
<evidence type="ECO:0000313" key="7">
    <source>
        <dbReference type="Proteomes" id="UP001163823"/>
    </source>
</evidence>
<dbReference type="InterPro" id="IPR009072">
    <property type="entry name" value="Histone-fold"/>
</dbReference>
<dbReference type="Pfam" id="PF00808">
    <property type="entry name" value="CBFD_NFYB_HMF"/>
    <property type="match status" value="1"/>
</dbReference>
<dbReference type="GO" id="GO:0000978">
    <property type="term" value="F:RNA polymerase II cis-regulatory region sequence-specific DNA binding"/>
    <property type="evidence" value="ECO:0007669"/>
    <property type="project" value="TreeGrafter"/>
</dbReference>
<dbReference type="EMBL" id="JARAOO010000008">
    <property type="protein sequence ID" value="KAJ7960936.1"/>
    <property type="molecule type" value="Genomic_DNA"/>
</dbReference>
<feature type="compositionally biased region" description="Low complexity" evidence="4">
    <location>
        <begin position="199"/>
        <end position="213"/>
    </location>
</feature>
<dbReference type="SUPFAM" id="SSF47113">
    <property type="entry name" value="Histone-fold"/>
    <property type="match status" value="1"/>
</dbReference>
<comment type="caution">
    <text evidence="6">The sequence shown here is derived from an EMBL/GenBank/DDBJ whole genome shotgun (WGS) entry which is preliminary data.</text>
</comment>
<evidence type="ECO:0000259" key="5">
    <source>
        <dbReference type="Pfam" id="PF00808"/>
    </source>
</evidence>
<comment type="similarity">
    <text evidence="1">Belongs to the NFYB/HAP3 subunit family.</text>
</comment>
<dbReference type="GO" id="GO:0046982">
    <property type="term" value="F:protein heterodimerization activity"/>
    <property type="evidence" value="ECO:0007669"/>
    <property type="project" value="InterPro"/>
</dbReference>
<evidence type="ECO:0000256" key="4">
    <source>
        <dbReference type="SAM" id="MobiDB-lite"/>
    </source>
</evidence>
<evidence type="ECO:0000256" key="3">
    <source>
        <dbReference type="ARBA" id="ARBA00023163"/>
    </source>
</evidence>
<accession>A0AAD7LMM8</accession>
<dbReference type="PANTHER" id="PTHR11064">
    <property type="entry name" value="CCAAT-BINDING TRANSCRIPTION FACTOR-RELATED"/>
    <property type="match status" value="1"/>
</dbReference>
<sequence length="227" mass="24740">MENKCVNGGLHATVNNEKATCSSGKHFYSHPLISFMDSVAINNTAGGAGDGGEEEGGGVLEQDLYMPIANVIRIMRPHVRIADEAKELMQECVSEFISFITGEANQRCQQQQRKTITTLTVFLNRYRETQNGTSRAWDPSFLRRMSVMDSYGNPNNVPLPMPTPTPTTTPFPPSFQVAPNPAGMFPLVNLNGGNYRMDGSPSGGQSRSSSAQGNDLKSFDPSAYKLL</sequence>
<dbReference type="GO" id="GO:0016602">
    <property type="term" value="C:CCAAT-binding factor complex"/>
    <property type="evidence" value="ECO:0007669"/>
    <property type="project" value="InterPro"/>
</dbReference>
<gene>
    <name evidence="6" type="ORF">O6P43_021310</name>
</gene>
<dbReference type="InterPro" id="IPR003958">
    <property type="entry name" value="CBFA_NFYB_domain"/>
</dbReference>
<keyword evidence="7" id="KW-1185">Reference proteome</keyword>
<dbReference type="Proteomes" id="UP001163823">
    <property type="component" value="Chromosome 8"/>
</dbReference>
<organism evidence="6 7">
    <name type="scientific">Quillaja saponaria</name>
    <name type="common">Soap bark tree</name>
    <dbReference type="NCBI Taxonomy" id="32244"/>
    <lineage>
        <taxon>Eukaryota</taxon>
        <taxon>Viridiplantae</taxon>
        <taxon>Streptophyta</taxon>
        <taxon>Embryophyta</taxon>
        <taxon>Tracheophyta</taxon>
        <taxon>Spermatophyta</taxon>
        <taxon>Magnoliopsida</taxon>
        <taxon>eudicotyledons</taxon>
        <taxon>Gunneridae</taxon>
        <taxon>Pentapetalae</taxon>
        <taxon>rosids</taxon>
        <taxon>fabids</taxon>
        <taxon>Fabales</taxon>
        <taxon>Quillajaceae</taxon>
        <taxon>Quillaja</taxon>
    </lineage>
</organism>
<feature type="domain" description="Transcription factor CBF/NF-Y/archaeal histone" evidence="5">
    <location>
        <begin position="66"/>
        <end position="117"/>
    </location>
</feature>
<keyword evidence="2" id="KW-0805">Transcription regulation</keyword>
<name>A0AAD7LMM8_QUISA</name>
<evidence type="ECO:0000313" key="6">
    <source>
        <dbReference type="EMBL" id="KAJ7960936.1"/>
    </source>
</evidence>
<proteinExistence type="inferred from homology"/>
<dbReference type="InterPro" id="IPR027113">
    <property type="entry name" value="Transc_fact_NFYB/HAP3"/>
</dbReference>
<dbReference type="AlphaFoldDB" id="A0AAD7LMM8"/>
<protein>
    <submittedName>
        <fullName evidence="6">Nuclear transcription factor Y subunit B</fullName>
    </submittedName>
</protein>
<feature type="region of interest" description="Disordered" evidence="4">
    <location>
        <begin position="193"/>
        <end position="227"/>
    </location>
</feature>
<evidence type="ECO:0000256" key="1">
    <source>
        <dbReference type="ARBA" id="ARBA00009053"/>
    </source>
</evidence>
<keyword evidence="3" id="KW-0804">Transcription</keyword>